<gene>
    <name evidence="1" type="ORF">EDC60_3098</name>
</gene>
<reference evidence="1 2" key="1">
    <citation type="submission" date="2018-11" db="EMBL/GenBank/DDBJ databases">
        <title>Genomic Encyclopedia of Type Strains, Phase IV (KMG-IV): sequencing the most valuable type-strain genomes for metagenomic binning, comparative biology and taxonomic classification.</title>
        <authorList>
            <person name="Goeker M."/>
        </authorList>
    </citation>
    <scope>NUCLEOTIDE SEQUENCE [LARGE SCALE GENOMIC DNA]</scope>
    <source>
        <strain evidence="1 2">DSM 15985</strain>
    </source>
</reference>
<sequence length="46" mass="5316">MSSNWSEDFNRFAVLGLIVKPGGYFAIVQTLNAQFIEPNTLRRREE</sequence>
<evidence type="ECO:0000313" key="2">
    <source>
        <dbReference type="Proteomes" id="UP000271868"/>
    </source>
</evidence>
<evidence type="ECO:0000313" key="1">
    <source>
        <dbReference type="EMBL" id="ROR39608.1"/>
    </source>
</evidence>
<comment type="caution">
    <text evidence="1">The sequence shown here is derived from an EMBL/GenBank/DDBJ whole genome shotgun (WGS) entry which is preliminary data.</text>
</comment>
<name>A0AAX1WQM1_9BURK</name>
<accession>A0AAX1WQM1</accession>
<keyword evidence="2" id="KW-1185">Reference proteome</keyword>
<dbReference type="AlphaFoldDB" id="A0AAX1WQM1"/>
<dbReference type="EMBL" id="RJVL01000008">
    <property type="protein sequence ID" value="ROR39608.1"/>
    <property type="molecule type" value="Genomic_DNA"/>
</dbReference>
<proteinExistence type="predicted"/>
<organism evidence="1 2">
    <name type="scientific">Diaphorobacter nitroreducens</name>
    <dbReference type="NCBI Taxonomy" id="164759"/>
    <lineage>
        <taxon>Bacteria</taxon>
        <taxon>Pseudomonadati</taxon>
        <taxon>Pseudomonadota</taxon>
        <taxon>Betaproteobacteria</taxon>
        <taxon>Burkholderiales</taxon>
        <taxon>Comamonadaceae</taxon>
        <taxon>Diaphorobacter</taxon>
    </lineage>
</organism>
<dbReference type="Proteomes" id="UP000271868">
    <property type="component" value="Unassembled WGS sequence"/>
</dbReference>
<protein>
    <submittedName>
        <fullName evidence="1">Uncharacterized protein</fullName>
    </submittedName>
</protein>